<dbReference type="Proteomes" id="UP001500394">
    <property type="component" value="Unassembled WGS sequence"/>
</dbReference>
<comment type="caution">
    <text evidence="2">The sequence shown here is derived from an EMBL/GenBank/DDBJ whole genome shotgun (WGS) entry which is preliminary data.</text>
</comment>
<reference evidence="3" key="1">
    <citation type="journal article" date="2019" name="Int. J. Syst. Evol. Microbiol.">
        <title>The Global Catalogue of Microorganisms (GCM) 10K type strain sequencing project: providing services to taxonomists for standard genome sequencing and annotation.</title>
        <authorList>
            <consortium name="The Broad Institute Genomics Platform"/>
            <consortium name="The Broad Institute Genome Sequencing Center for Infectious Disease"/>
            <person name="Wu L."/>
            <person name="Ma J."/>
        </authorList>
    </citation>
    <scope>NUCLEOTIDE SEQUENCE [LARGE SCALE GENOMIC DNA]</scope>
    <source>
        <strain evidence="3">JCM 17858</strain>
    </source>
</reference>
<accession>A0ABP8R400</accession>
<evidence type="ECO:0000256" key="1">
    <source>
        <dbReference type="SAM" id="MobiDB-lite"/>
    </source>
</evidence>
<dbReference type="RefSeq" id="WP_345067790.1">
    <property type="nucleotide sequence ID" value="NZ_BAABGR010000026.1"/>
</dbReference>
<organism evidence="2 3">
    <name type="scientific">Sphingobacterium thermophilum</name>
    <dbReference type="NCBI Taxonomy" id="768534"/>
    <lineage>
        <taxon>Bacteria</taxon>
        <taxon>Pseudomonadati</taxon>
        <taxon>Bacteroidota</taxon>
        <taxon>Sphingobacteriia</taxon>
        <taxon>Sphingobacteriales</taxon>
        <taxon>Sphingobacteriaceae</taxon>
        <taxon>Sphingobacterium</taxon>
    </lineage>
</organism>
<sequence length="126" mass="14032">MRNSCVNSTSSVLKEYLKPTEGIGGLRAEIYHFLLCGSGALRGGFDSYSGQLRERFDSPSGEFRQLFDSQPKSSRTAVEAQSNKTRTAPEEISIQIPEVAHTVAETKVAPYTKGMKHYFLDRKARI</sequence>
<gene>
    <name evidence="2" type="ORF">GCM10023173_18460</name>
</gene>
<evidence type="ECO:0000313" key="2">
    <source>
        <dbReference type="EMBL" id="GAA4517672.1"/>
    </source>
</evidence>
<feature type="region of interest" description="Disordered" evidence="1">
    <location>
        <begin position="63"/>
        <end position="88"/>
    </location>
</feature>
<evidence type="ECO:0000313" key="3">
    <source>
        <dbReference type="Proteomes" id="UP001500394"/>
    </source>
</evidence>
<name>A0ABP8R400_9SPHI</name>
<dbReference type="EMBL" id="BAABGR010000026">
    <property type="protein sequence ID" value="GAA4517672.1"/>
    <property type="molecule type" value="Genomic_DNA"/>
</dbReference>
<feature type="compositionally biased region" description="Polar residues" evidence="1">
    <location>
        <begin position="67"/>
        <end position="86"/>
    </location>
</feature>
<proteinExistence type="predicted"/>
<keyword evidence="3" id="KW-1185">Reference proteome</keyword>
<protein>
    <submittedName>
        <fullName evidence="2">Uncharacterized protein</fullName>
    </submittedName>
</protein>